<evidence type="ECO:0000313" key="3">
    <source>
        <dbReference type="EMBL" id="GAA0391258.1"/>
    </source>
</evidence>
<accession>A0ABP3I5E5</accession>
<proteinExistence type="predicted"/>
<protein>
    <recommendedName>
        <fullName evidence="2">Response regulatory domain-containing protein</fullName>
    </recommendedName>
</protein>
<feature type="domain" description="Response regulatory" evidence="2">
    <location>
        <begin position="1"/>
        <end position="28"/>
    </location>
</feature>
<evidence type="ECO:0000259" key="2">
    <source>
        <dbReference type="PROSITE" id="PS50110"/>
    </source>
</evidence>
<sequence>MALENGADDYITKPFHYEVVMAKIRSHLRRAYGAYASNQKEKRLESGELLYCFIYGDIAIYAAVYSQEPGAGAFEGQQQAEARAESFDLTFILGVLDSSTLRIFETSFRKSNL</sequence>
<gene>
    <name evidence="3" type="ORF">GCM10008933_22730</name>
</gene>
<keyword evidence="4" id="KW-1185">Reference proteome</keyword>
<dbReference type="InterPro" id="IPR001789">
    <property type="entry name" value="Sig_transdc_resp-reg_receiver"/>
</dbReference>
<dbReference type="PROSITE" id="PS50110">
    <property type="entry name" value="RESPONSE_REGULATORY"/>
    <property type="match status" value="1"/>
</dbReference>
<reference evidence="4" key="1">
    <citation type="journal article" date="2019" name="Int. J. Syst. Evol. Microbiol.">
        <title>The Global Catalogue of Microorganisms (GCM) 10K type strain sequencing project: providing services to taxonomists for standard genome sequencing and annotation.</title>
        <authorList>
            <consortium name="The Broad Institute Genomics Platform"/>
            <consortium name="The Broad Institute Genome Sequencing Center for Infectious Disease"/>
            <person name="Wu L."/>
            <person name="Ma J."/>
        </authorList>
    </citation>
    <scope>NUCLEOTIDE SEQUENCE [LARGE SCALE GENOMIC DNA]</scope>
    <source>
        <strain evidence="4">JCM 12774</strain>
    </source>
</reference>
<dbReference type="Proteomes" id="UP001500340">
    <property type="component" value="Unassembled WGS sequence"/>
</dbReference>
<evidence type="ECO:0000256" key="1">
    <source>
        <dbReference type="PROSITE-ProRule" id="PRU00169"/>
    </source>
</evidence>
<comment type="caution">
    <text evidence="3">The sequence shown here is derived from an EMBL/GenBank/DDBJ whole genome shotgun (WGS) entry which is preliminary data.</text>
</comment>
<evidence type="ECO:0000313" key="4">
    <source>
        <dbReference type="Proteomes" id="UP001500340"/>
    </source>
</evidence>
<dbReference type="EMBL" id="BAAACX010000009">
    <property type="protein sequence ID" value="GAA0391258.1"/>
    <property type="molecule type" value="Genomic_DNA"/>
</dbReference>
<dbReference type="SUPFAM" id="SSF52172">
    <property type="entry name" value="CheY-like"/>
    <property type="match status" value="1"/>
</dbReference>
<dbReference type="Gene3D" id="6.10.250.690">
    <property type="match status" value="1"/>
</dbReference>
<organism evidence="3 4">
    <name type="scientific">Paenibacillus motobuensis</name>
    <dbReference type="NCBI Taxonomy" id="295324"/>
    <lineage>
        <taxon>Bacteria</taxon>
        <taxon>Bacillati</taxon>
        <taxon>Bacillota</taxon>
        <taxon>Bacilli</taxon>
        <taxon>Bacillales</taxon>
        <taxon>Paenibacillaceae</taxon>
        <taxon>Paenibacillus</taxon>
    </lineage>
</organism>
<comment type="caution">
    <text evidence="1">Lacks conserved residue(s) required for the propagation of feature annotation.</text>
</comment>
<name>A0ABP3I5E5_9BACL</name>
<dbReference type="InterPro" id="IPR011006">
    <property type="entry name" value="CheY-like_superfamily"/>
</dbReference>